<proteinExistence type="predicted"/>
<dbReference type="OrthoDB" id="128564at2"/>
<dbReference type="RefSeq" id="WP_143937826.1">
    <property type="nucleotide sequence ID" value="NZ_VKKG01000002.1"/>
</dbReference>
<dbReference type="InterPro" id="IPR004555">
    <property type="entry name" value="G6PDH_assembly_OpcA"/>
</dbReference>
<dbReference type="InterPro" id="IPR046802">
    <property type="entry name" value="OpcA_G6PD_C"/>
</dbReference>
<name>A0A553K2M0_9ACTN</name>
<organism evidence="3 4">
    <name type="scientific">Tessaracoccus rhinocerotis</name>
    <dbReference type="NCBI Taxonomy" id="1689449"/>
    <lineage>
        <taxon>Bacteria</taxon>
        <taxon>Bacillati</taxon>
        <taxon>Actinomycetota</taxon>
        <taxon>Actinomycetes</taxon>
        <taxon>Propionibacteriales</taxon>
        <taxon>Propionibacteriaceae</taxon>
        <taxon>Tessaracoccus</taxon>
    </lineage>
</organism>
<dbReference type="Pfam" id="PF10128">
    <property type="entry name" value="OpcA_G6PD_assem"/>
    <property type="match status" value="1"/>
</dbReference>
<feature type="domain" description="Glucose-6-phosphate dehydrogenase assembly protein OpcA C-terminal" evidence="2">
    <location>
        <begin position="163"/>
        <end position="293"/>
    </location>
</feature>
<dbReference type="Proteomes" id="UP000317638">
    <property type="component" value="Unassembled WGS sequence"/>
</dbReference>
<dbReference type="InterPro" id="IPR046801">
    <property type="entry name" value="OpcA_G6PD_N"/>
</dbReference>
<sequence>MIIELNDTSTKEIAAELLRARQSVGGTGGMVHTLIVVAEDHNSADVFEAAQASARVHPSRVIVVVYSDSGDPHLDAEIQVGEGTPGDLLALRIHGSEIREHAGSVILPLLLPDSPTIVWWPHEAPENPANDPVGALGDRRITDAAGSENPKVALTTRARNHTPGDTDLAWTRLTRWRALLAASLDQYPHTVTGAVVKAAHDNAPAMLLAAWLEDRLDVEARMEVHERPGVSEVRLETADGDIVINRGNSDAIALYNVPGQPERKVALKRRPLTELLTEELQRMDADDIFEAAVGRVLVKVGP</sequence>
<feature type="domain" description="Glucose-6-phosphate dehydrogenase assembly protein OpcA N-terminal" evidence="1">
    <location>
        <begin position="50"/>
        <end position="158"/>
    </location>
</feature>
<comment type="caution">
    <text evidence="3">The sequence shown here is derived from an EMBL/GenBank/DDBJ whole genome shotgun (WGS) entry which is preliminary data.</text>
</comment>
<dbReference type="EMBL" id="VKKG01000002">
    <property type="protein sequence ID" value="TRY18934.1"/>
    <property type="molecule type" value="Genomic_DNA"/>
</dbReference>
<reference evidence="3 4" key="1">
    <citation type="submission" date="2019-07" db="EMBL/GenBank/DDBJ databases">
        <authorList>
            <person name="Zhou L.-Y."/>
        </authorList>
    </citation>
    <scope>NUCLEOTIDE SEQUENCE [LARGE SCALE GENOMIC DNA]</scope>
    <source>
        <strain evidence="3 4">YIM 101269</strain>
    </source>
</reference>
<evidence type="ECO:0000259" key="2">
    <source>
        <dbReference type="Pfam" id="PF20171"/>
    </source>
</evidence>
<dbReference type="Pfam" id="PF20171">
    <property type="entry name" value="OpcA_G6PD_C"/>
    <property type="match status" value="1"/>
</dbReference>
<accession>A0A553K2M0</accession>
<gene>
    <name evidence="3" type="ORF">FOJ82_07465</name>
</gene>
<dbReference type="AlphaFoldDB" id="A0A553K2M0"/>
<evidence type="ECO:0000313" key="3">
    <source>
        <dbReference type="EMBL" id="TRY18934.1"/>
    </source>
</evidence>
<dbReference type="PANTHER" id="PTHR38658:SF1">
    <property type="entry name" value="OXPP CYCLE PROTEIN OPCA-RELATED"/>
    <property type="match status" value="1"/>
</dbReference>
<protein>
    <submittedName>
        <fullName evidence="3">OpcA protein</fullName>
    </submittedName>
</protein>
<evidence type="ECO:0000313" key="4">
    <source>
        <dbReference type="Proteomes" id="UP000317638"/>
    </source>
</evidence>
<keyword evidence="4" id="KW-1185">Reference proteome</keyword>
<evidence type="ECO:0000259" key="1">
    <source>
        <dbReference type="Pfam" id="PF10128"/>
    </source>
</evidence>
<dbReference type="PANTHER" id="PTHR38658">
    <property type="entry name" value="OXPP CYCLE PROTEIN OPCA-RELATED"/>
    <property type="match status" value="1"/>
</dbReference>